<dbReference type="SUPFAM" id="SSF53098">
    <property type="entry name" value="Ribonuclease H-like"/>
    <property type="match status" value="1"/>
</dbReference>
<evidence type="ECO:0000256" key="4">
    <source>
        <dbReference type="ARBA" id="ARBA00022833"/>
    </source>
</evidence>
<dbReference type="GO" id="GO:0046983">
    <property type="term" value="F:protein dimerization activity"/>
    <property type="evidence" value="ECO:0007669"/>
    <property type="project" value="InterPro"/>
</dbReference>
<evidence type="ECO:0000256" key="5">
    <source>
        <dbReference type="ARBA" id="ARBA00023015"/>
    </source>
</evidence>
<keyword evidence="7" id="KW-0804">Transcription</keyword>
<accession>A0A2N5TN71</accession>
<evidence type="ECO:0000259" key="11">
    <source>
        <dbReference type="PROSITE" id="PS50808"/>
    </source>
</evidence>
<keyword evidence="4" id="KW-0862">Zinc</keyword>
<keyword evidence="2" id="KW-0479">Metal-binding</keyword>
<dbReference type="InterPro" id="IPR003656">
    <property type="entry name" value="Znf_BED"/>
</dbReference>
<dbReference type="PANTHER" id="PTHR46481:SF10">
    <property type="entry name" value="ZINC FINGER BED DOMAIN-CONTAINING PROTEIN 39"/>
    <property type="match status" value="1"/>
</dbReference>
<evidence type="ECO:0000256" key="10">
    <source>
        <dbReference type="SAM" id="MobiDB-lite"/>
    </source>
</evidence>
<dbReference type="GO" id="GO:0005634">
    <property type="term" value="C:nucleus"/>
    <property type="evidence" value="ECO:0007669"/>
    <property type="project" value="UniProtKB-SubCell"/>
</dbReference>
<sequence length="614" mass="68102">MASASRPKKKNTMPSKGFLSTKATPSSSLASCALASPPKSTSPGDNEDSNVDDDSQPTSTPAQPPSLTPASTSRKRKHDDTENSNTTDPGKKQKTTSVVWDHFSEEGKGENLKATCRYCKSTLSAKAASGTNHLWQHLKRCNNYQTKSKQLLIKTAGSGLETVNSNWVFSQQESQQLFAKFVIAHELPFTLADYPLFQAFLASLQPRFKMFSRTTLKTNVLQIYESMKGQLASDIAHVDRVALTTDLWTSSNQTPFMVVTVHFISNDWVLKKKIISFKELPTPHTGSAIGSQLINTMVDWKIMNKVTFIMVNNASSNNVAVSHVRSVLKEQSSSALPMNGNIFHVRCAAHVINLVVKDGLKNIMDSIAKVRATVRYTKSTPLHKQSFKEAIDLSSMKKQAHPSVDVPTWWNSTYLMLKSTLPYQIALDNLAMQDSNYKTCLNREEWKEIVMMEEFLGIFYTATSASTSEALEVEKNKSNTALETDEDRFKKYLAEKNKSHKAPSPTGELNLYLQEPTVAIDSPSFDILTWWKVNALRFPILATLAKTILMTPMTSIASESAFSTGGRILSDYQSSMKPETVEALVCGKDWIYQEAGLDIINGDVDCDSAPIVIS</sequence>
<dbReference type="InterPro" id="IPR052035">
    <property type="entry name" value="ZnF_BED_domain_contain"/>
</dbReference>
<comment type="caution">
    <text evidence="12">The sequence shown here is derived from an EMBL/GenBank/DDBJ whole genome shotgun (WGS) entry which is preliminary data.</text>
</comment>
<evidence type="ECO:0000256" key="3">
    <source>
        <dbReference type="ARBA" id="ARBA00022771"/>
    </source>
</evidence>
<comment type="subcellular location">
    <subcellularLocation>
        <location evidence="1">Nucleus</location>
    </subcellularLocation>
</comment>
<dbReference type="SMART" id="SM00614">
    <property type="entry name" value="ZnF_BED"/>
    <property type="match status" value="1"/>
</dbReference>
<evidence type="ECO:0000256" key="2">
    <source>
        <dbReference type="ARBA" id="ARBA00022723"/>
    </source>
</evidence>
<dbReference type="GO" id="GO:0003677">
    <property type="term" value="F:DNA binding"/>
    <property type="evidence" value="ECO:0007669"/>
    <property type="project" value="UniProtKB-KW"/>
</dbReference>
<dbReference type="InterPro" id="IPR012337">
    <property type="entry name" value="RNaseH-like_sf"/>
</dbReference>
<feature type="compositionally biased region" description="Acidic residues" evidence="10">
    <location>
        <begin position="45"/>
        <end position="55"/>
    </location>
</feature>
<feature type="domain" description="BED-type" evidence="11">
    <location>
        <begin position="94"/>
        <end position="148"/>
    </location>
</feature>
<evidence type="ECO:0000256" key="7">
    <source>
        <dbReference type="ARBA" id="ARBA00023163"/>
    </source>
</evidence>
<feature type="region of interest" description="Disordered" evidence="10">
    <location>
        <begin position="1"/>
        <end position="98"/>
    </location>
</feature>
<dbReference type="PANTHER" id="PTHR46481">
    <property type="entry name" value="ZINC FINGER BED DOMAIN-CONTAINING PROTEIN 4"/>
    <property type="match status" value="1"/>
</dbReference>
<evidence type="ECO:0000313" key="13">
    <source>
        <dbReference type="Proteomes" id="UP000235392"/>
    </source>
</evidence>
<gene>
    <name evidence="12" type="ORF">PCASD_23745</name>
</gene>
<dbReference type="AlphaFoldDB" id="A0A2N5TN71"/>
<dbReference type="EMBL" id="PGCI01000433">
    <property type="protein sequence ID" value="PLW26950.1"/>
    <property type="molecule type" value="Genomic_DNA"/>
</dbReference>
<keyword evidence="6" id="KW-0238">DNA-binding</keyword>
<evidence type="ECO:0000256" key="9">
    <source>
        <dbReference type="PROSITE-ProRule" id="PRU00027"/>
    </source>
</evidence>
<dbReference type="Pfam" id="PF05699">
    <property type="entry name" value="Dimer_Tnp_hAT"/>
    <property type="match status" value="1"/>
</dbReference>
<dbReference type="PROSITE" id="PS50808">
    <property type="entry name" value="ZF_BED"/>
    <property type="match status" value="1"/>
</dbReference>
<protein>
    <recommendedName>
        <fullName evidence="11">BED-type domain-containing protein</fullName>
    </recommendedName>
</protein>
<proteinExistence type="predicted"/>
<dbReference type="InterPro" id="IPR008906">
    <property type="entry name" value="HATC_C_dom"/>
</dbReference>
<keyword evidence="3 9" id="KW-0863">Zinc-finger</keyword>
<keyword evidence="8" id="KW-0539">Nucleus</keyword>
<evidence type="ECO:0000256" key="8">
    <source>
        <dbReference type="ARBA" id="ARBA00023242"/>
    </source>
</evidence>
<feature type="compositionally biased region" description="Basic residues" evidence="10">
    <location>
        <begin position="1"/>
        <end position="11"/>
    </location>
</feature>
<dbReference type="GO" id="GO:0008270">
    <property type="term" value="F:zinc ion binding"/>
    <property type="evidence" value="ECO:0007669"/>
    <property type="project" value="UniProtKB-KW"/>
</dbReference>
<dbReference type="Pfam" id="PF02892">
    <property type="entry name" value="zf-BED"/>
    <property type="match status" value="1"/>
</dbReference>
<dbReference type="InterPro" id="IPR036236">
    <property type="entry name" value="Znf_C2H2_sf"/>
</dbReference>
<evidence type="ECO:0000313" key="12">
    <source>
        <dbReference type="EMBL" id="PLW26950.1"/>
    </source>
</evidence>
<feature type="compositionally biased region" description="Low complexity" evidence="10">
    <location>
        <begin position="25"/>
        <end position="39"/>
    </location>
</feature>
<dbReference type="SUPFAM" id="SSF57667">
    <property type="entry name" value="beta-beta-alpha zinc fingers"/>
    <property type="match status" value="1"/>
</dbReference>
<dbReference type="GO" id="GO:0009791">
    <property type="term" value="P:post-embryonic development"/>
    <property type="evidence" value="ECO:0007669"/>
    <property type="project" value="UniProtKB-ARBA"/>
</dbReference>
<reference evidence="12 13" key="1">
    <citation type="submission" date="2017-11" db="EMBL/GenBank/DDBJ databases">
        <title>De novo assembly and phasing of dikaryotic genomes from two isolates of Puccinia coronata f. sp. avenae, the causal agent of oat crown rust.</title>
        <authorList>
            <person name="Miller M.E."/>
            <person name="Zhang Y."/>
            <person name="Omidvar V."/>
            <person name="Sperschneider J."/>
            <person name="Schwessinger B."/>
            <person name="Raley C."/>
            <person name="Palmer J.M."/>
            <person name="Garnica D."/>
            <person name="Upadhyaya N."/>
            <person name="Rathjen J."/>
            <person name="Taylor J.M."/>
            <person name="Park R.F."/>
            <person name="Dodds P.N."/>
            <person name="Hirsch C.D."/>
            <person name="Kianian S.F."/>
            <person name="Figueroa M."/>
        </authorList>
    </citation>
    <scope>NUCLEOTIDE SEQUENCE [LARGE SCALE GENOMIC DNA]</scope>
    <source>
        <strain evidence="12">12SD80</strain>
    </source>
</reference>
<name>A0A2N5TN71_9BASI</name>
<evidence type="ECO:0000256" key="6">
    <source>
        <dbReference type="ARBA" id="ARBA00023125"/>
    </source>
</evidence>
<keyword evidence="5" id="KW-0805">Transcription regulation</keyword>
<evidence type="ECO:0000256" key="1">
    <source>
        <dbReference type="ARBA" id="ARBA00004123"/>
    </source>
</evidence>
<organism evidence="12 13">
    <name type="scientific">Puccinia coronata f. sp. avenae</name>
    <dbReference type="NCBI Taxonomy" id="200324"/>
    <lineage>
        <taxon>Eukaryota</taxon>
        <taxon>Fungi</taxon>
        <taxon>Dikarya</taxon>
        <taxon>Basidiomycota</taxon>
        <taxon>Pucciniomycotina</taxon>
        <taxon>Pucciniomycetes</taxon>
        <taxon>Pucciniales</taxon>
        <taxon>Pucciniaceae</taxon>
        <taxon>Puccinia</taxon>
    </lineage>
</organism>
<dbReference type="Proteomes" id="UP000235392">
    <property type="component" value="Unassembled WGS sequence"/>
</dbReference>